<dbReference type="GO" id="GO:0009225">
    <property type="term" value="P:nucleotide-sugar metabolic process"/>
    <property type="evidence" value="ECO:0007669"/>
    <property type="project" value="TreeGrafter"/>
</dbReference>
<sequence length="804" mass="89735">MNGGDEFSDSMIPEFALEIALSGKDLPRIVKKTKETEETAAAPSTAVEESSDDETPMLRPRSKPKKQLSLTTFLTVPRGESLGKPVHNKSTTKKGISAVRKKIEIDPPDTPKRKKVVGNVVAEGSNVNGGIKREQARSKTPRQRKRKAESTQSEPSVVTAVDDEVVEDSFTMEDEEENTATSTRRNSSPEDIRDVEVVQEIRKTTAATPRSKKRPRKSTPRGLQRVRASVSVDFALDCNPDQLRAAHTTPRRKISRQKSYSPLNFVVDDEDRDSSPTSSVRRRRLSGERSIFDLEPSPEDFGHHPCSPSTSTGKQSSEARSLSLSLSSLLYSPRKMAQSNRDRLSVILAKKDINYEIVPDLDRLLPGVDFCGFNTSSLQEGKPPVPMPKDREDTELNFGTPAAFVRLPWSTANIMNGFHQYVIIERALRALVQDGALCVESVIVALKECAPWIKSFDGLYGFMDGLSSTEERQALDVIAGIAKLAVNAKFILTALRFILHYFAAVLKNMPTGCVSFWREALPKDALPDWEQDETPLPLLAVASDSSIEDSPGCLQVDFANEYIGGGVLNWGAVQVRIVWIYNVLSLEEIRFLICPEMMVSCLLCEKMGPLEVIHIVGAQRYSSYCGYGNCISNILVCETLEWEPYERFGVEPRDKFRRVKCELVAMDAKLFKPGFRNVQYKKESIDRDLNKAYVGFLSRHREASPVATGNWGCGVFGGDKELKSLIQMIAAGLAGRDMIYYTFANQRFEVSMSELYEKLVQKKATVGAVYKALIAYDKERLRNPRLTVYEHVYAFISEISCTAS</sequence>
<feature type="compositionally biased region" description="Polar residues" evidence="3">
    <location>
        <begin position="307"/>
        <end position="319"/>
    </location>
</feature>
<evidence type="ECO:0000256" key="2">
    <source>
        <dbReference type="PIRSR" id="PIRSR607724-2"/>
    </source>
</evidence>
<dbReference type="PANTHER" id="PTHR12837">
    <property type="entry name" value="POLY ADP-RIBOSE GLYCOHYDROLASE"/>
    <property type="match status" value="1"/>
</dbReference>
<dbReference type="EMBL" id="UYSL01021973">
    <property type="protein sequence ID" value="VDL79560.1"/>
    <property type="molecule type" value="Genomic_DNA"/>
</dbReference>
<dbReference type="GO" id="GO:0005975">
    <property type="term" value="P:carbohydrate metabolic process"/>
    <property type="evidence" value="ECO:0007669"/>
    <property type="project" value="InterPro"/>
</dbReference>
<dbReference type="Pfam" id="PF05028">
    <property type="entry name" value="PARG_cat_C"/>
    <property type="match status" value="1"/>
</dbReference>
<accession>A0A158R2I0</accession>
<dbReference type="GO" id="GO:1990966">
    <property type="term" value="P:ATP generation from poly-ADP-D-ribose"/>
    <property type="evidence" value="ECO:0007669"/>
    <property type="project" value="TreeGrafter"/>
</dbReference>
<feature type="compositionally biased region" description="Basic residues" evidence="3">
    <location>
        <begin position="210"/>
        <end position="219"/>
    </location>
</feature>
<feature type="region of interest" description="Disordered" evidence="3">
    <location>
        <begin position="32"/>
        <end position="226"/>
    </location>
</feature>
<proteinExistence type="predicted"/>
<evidence type="ECO:0000256" key="3">
    <source>
        <dbReference type="SAM" id="MobiDB-lite"/>
    </source>
</evidence>
<reference evidence="7" key="1">
    <citation type="submission" date="2016-04" db="UniProtKB">
        <authorList>
            <consortium name="WormBaseParasite"/>
        </authorList>
    </citation>
    <scope>IDENTIFICATION</scope>
</reference>
<feature type="active site" evidence="1">
    <location>
        <position position="587"/>
    </location>
</feature>
<dbReference type="GO" id="GO:0004649">
    <property type="term" value="F:poly(ADP-ribose) glycohydrolase activity"/>
    <property type="evidence" value="ECO:0007669"/>
    <property type="project" value="InterPro"/>
</dbReference>
<feature type="active site" evidence="1">
    <location>
        <position position="557"/>
    </location>
</feature>
<dbReference type="InterPro" id="IPR046372">
    <property type="entry name" value="PARG_cat_C"/>
</dbReference>
<reference evidence="5 6" key="2">
    <citation type="submission" date="2018-11" db="EMBL/GenBank/DDBJ databases">
        <authorList>
            <consortium name="Pathogen Informatics"/>
        </authorList>
    </citation>
    <scope>NUCLEOTIDE SEQUENCE [LARGE SCALE GENOMIC DNA]</scope>
</reference>
<feature type="compositionally biased region" description="Basic and acidic residues" evidence="3">
    <location>
        <begin position="187"/>
        <end position="203"/>
    </location>
</feature>
<dbReference type="GO" id="GO:0005737">
    <property type="term" value="C:cytoplasm"/>
    <property type="evidence" value="ECO:0007669"/>
    <property type="project" value="TreeGrafter"/>
</dbReference>
<feature type="compositionally biased region" description="Basic and acidic residues" evidence="3">
    <location>
        <begin position="101"/>
        <end position="111"/>
    </location>
</feature>
<dbReference type="Proteomes" id="UP000271162">
    <property type="component" value="Unassembled WGS sequence"/>
</dbReference>
<evidence type="ECO:0000313" key="7">
    <source>
        <dbReference type="WBParaSite" id="NBR_0001596501-mRNA-1"/>
    </source>
</evidence>
<gene>
    <name evidence="5" type="ORF">NBR_LOCUS15966</name>
</gene>
<dbReference type="OMA" id="PWSTANI"/>
<feature type="region of interest" description="Disordered" evidence="3">
    <location>
        <begin position="265"/>
        <end position="319"/>
    </location>
</feature>
<feature type="domain" description="PARG catalytic Macro" evidence="4">
    <location>
        <begin position="527"/>
        <end position="748"/>
    </location>
</feature>
<dbReference type="InterPro" id="IPR007724">
    <property type="entry name" value="Poly_GlycHdrlase"/>
</dbReference>
<dbReference type="AlphaFoldDB" id="A0A158R2I0"/>
<evidence type="ECO:0000313" key="5">
    <source>
        <dbReference type="EMBL" id="VDL79560.1"/>
    </source>
</evidence>
<dbReference type="WBParaSite" id="NBR_0001596501-mRNA-1">
    <property type="protein sequence ID" value="NBR_0001596501-mRNA-1"/>
    <property type="gene ID" value="NBR_0001596501"/>
</dbReference>
<dbReference type="PANTHER" id="PTHR12837:SF15">
    <property type="entry name" value="POLY(ADP-RIBOSE) GLYCOHYDROLASE"/>
    <property type="match status" value="1"/>
</dbReference>
<feature type="binding site" evidence="2">
    <location>
        <position position="574"/>
    </location>
    <ligand>
        <name>substrate</name>
    </ligand>
</feature>
<evidence type="ECO:0000256" key="1">
    <source>
        <dbReference type="PIRSR" id="PIRSR607724-1"/>
    </source>
</evidence>
<evidence type="ECO:0000259" key="4">
    <source>
        <dbReference type="Pfam" id="PF05028"/>
    </source>
</evidence>
<dbReference type="STRING" id="27835.A0A158R2I0"/>
<name>A0A158R2I0_NIPBR</name>
<feature type="active site" evidence="1">
    <location>
        <position position="588"/>
    </location>
</feature>
<protein>
    <submittedName>
        <fullName evidence="7">Poly(ADP-ribose) glycohydrolase</fullName>
    </submittedName>
</protein>
<organism evidence="7">
    <name type="scientific">Nippostrongylus brasiliensis</name>
    <name type="common">Rat hookworm</name>
    <dbReference type="NCBI Taxonomy" id="27835"/>
    <lineage>
        <taxon>Eukaryota</taxon>
        <taxon>Metazoa</taxon>
        <taxon>Ecdysozoa</taxon>
        <taxon>Nematoda</taxon>
        <taxon>Chromadorea</taxon>
        <taxon>Rhabditida</taxon>
        <taxon>Rhabditina</taxon>
        <taxon>Rhabditomorpha</taxon>
        <taxon>Strongyloidea</taxon>
        <taxon>Heligmosomidae</taxon>
        <taxon>Nippostrongylus</taxon>
    </lineage>
</organism>
<dbReference type="GO" id="GO:0006282">
    <property type="term" value="P:regulation of DNA repair"/>
    <property type="evidence" value="ECO:0007669"/>
    <property type="project" value="InterPro"/>
</dbReference>
<feature type="compositionally biased region" description="Acidic residues" evidence="3">
    <location>
        <begin position="161"/>
        <end position="178"/>
    </location>
</feature>
<feature type="binding site" evidence="2">
    <location>
        <position position="560"/>
    </location>
    <ligand>
        <name>substrate</name>
    </ligand>
</feature>
<keyword evidence="6" id="KW-1185">Reference proteome</keyword>
<dbReference type="GO" id="GO:0005634">
    <property type="term" value="C:nucleus"/>
    <property type="evidence" value="ECO:0007669"/>
    <property type="project" value="TreeGrafter"/>
</dbReference>
<evidence type="ECO:0000313" key="6">
    <source>
        <dbReference type="Proteomes" id="UP000271162"/>
    </source>
</evidence>
<feature type="binding site" evidence="2">
    <location>
        <position position="627"/>
    </location>
    <ligand>
        <name>substrate</name>
    </ligand>
</feature>